<comment type="caution">
    <text evidence="3">The sequence shown here is derived from an EMBL/GenBank/DDBJ whole genome shotgun (WGS) entry which is preliminary data.</text>
</comment>
<sequence>MSLAAASSSSPGQAKDKMPENGTSAPDADTKLPNTHKSEGHHKVIAHRFLSSAEWTSIANGLGGVKDGEMLLGAALTALGSMSLEDGKPITILGAANTVIAGVLALFHNSGIPNRYWNNMAEFEDIEDHIKEMLDSGIVPTGQSAPQALAECFDYFRDAKASIVVNLSANYSSRQPPRATKPRNTTMPPPAGQPGSSAAPNAEGPA</sequence>
<gene>
    <name evidence="3" type="ORF">E4U09_001330</name>
</gene>
<evidence type="ECO:0000256" key="1">
    <source>
        <dbReference type="SAM" id="MobiDB-lite"/>
    </source>
</evidence>
<evidence type="ECO:0000313" key="3">
    <source>
        <dbReference type="EMBL" id="KAG6297486.1"/>
    </source>
</evidence>
<dbReference type="InterPro" id="IPR041622">
    <property type="entry name" value="SLATT_fungi"/>
</dbReference>
<evidence type="ECO:0000313" key="4">
    <source>
        <dbReference type="Proteomes" id="UP000707071"/>
    </source>
</evidence>
<organism evidence="3 4">
    <name type="scientific">Claviceps aff. purpurea</name>
    <dbReference type="NCBI Taxonomy" id="1967640"/>
    <lineage>
        <taxon>Eukaryota</taxon>
        <taxon>Fungi</taxon>
        <taxon>Dikarya</taxon>
        <taxon>Ascomycota</taxon>
        <taxon>Pezizomycotina</taxon>
        <taxon>Sordariomycetes</taxon>
        <taxon>Hypocreomycetidae</taxon>
        <taxon>Hypocreales</taxon>
        <taxon>Clavicipitaceae</taxon>
        <taxon>Claviceps</taxon>
    </lineage>
</organism>
<evidence type="ECO:0000259" key="2">
    <source>
        <dbReference type="Pfam" id="PF18142"/>
    </source>
</evidence>
<dbReference type="AlphaFoldDB" id="A0A9P7QK47"/>
<feature type="region of interest" description="Disordered" evidence="1">
    <location>
        <begin position="171"/>
        <end position="206"/>
    </location>
</feature>
<keyword evidence="4" id="KW-1185">Reference proteome</keyword>
<accession>A0A9P7QK47</accession>
<protein>
    <recommendedName>
        <fullName evidence="2">SMODS and SLOG-associating 2TM effector domain-containing protein</fullName>
    </recommendedName>
</protein>
<reference evidence="3 4" key="1">
    <citation type="journal article" date="2020" name="bioRxiv">
        <title>Whole genome comparisons of ergot fungi reveals the divergence and evolution of species within the genus Claviceps are the result of varying mechanisms driving genome evolution and host range expansion.</title>
        <authorList>
            <person name="Wyka S.A."/>
            <person name="Mondo S.J."/>
            <person name="Liu M."/>
            <person name="Dettman J."/>
            <person name="Nalam V."/>
            <person name="Broders K.D."/>
        </authorList>
    </citation>
    <scope>NUCLEOTIDE SEQUENCE [LARGE SCALE GENOMIC DNA]</scope>
    <source>
        <strain evidence="3 4">Clav52</strain>
    </source>
</reference>
<proteinExistence type="predicted"/>
<dbReference type="Pfam" id="PF18142">
    <property type="entry name" value="SLATT_fungal"/>
    <property type="match status" value="1"/>
</dbReference>
<feature type="region of interest" description="Disordered" evidence="1">
    <location>
        <begin position="1"/>
        <end position="40"/>
    </location>
</feature>
<feature type="domain" description="SMODS and SLOG-associating 2TM effector" evidence="2">
    <location>
        <begin position="70"/>
        <end position="161"/>
    </location>
</feature>
<feature type="compositionally biased region" description="Low complexity" evidence="1">
    <location>
        <begin position="193"/>
        <end position="206"/>
    </location>
</feature>
<dbReference type="EMBL" id="SRRH01000149">
    <property type="protein sequence ID" value="KAG6297486.1"/>
    <property type="molecule type" value="Genomic_DNA"/>
</dbReference>
<name>A0A9P7QK47_9HYPO</name>
<dbReference type="Proteomes" id="UP000707071">
    <property type="component" value="Unassembled WGS sequence"/>
</dbReference>
<feature type="compositionally biased region" description="Polar residues" evidence="1">
    <location>
        <begin position="1"/>
        <end position="12"/>
    </location>
</feature>
<dbReference type="PANTHER" id="PTHR38793:SF1">
    <property type="entry name" value="SMODS AND SLOG-ASSOCIATING 2TM EFFECTOR DOMAIN-CONTAINING PROTEIN"/>
    <property type="match status" value="1"/>
</dbReference>
<dbReference type="NCBIfam" id="NF033635">
    <property type="entry name" value="SLATT_fungal"/>
    <property type="match status" value="1"/>
</dbReference>
<dbReference type="PANTHER" id="PTHR38793">
    <property type="entry name" value="SLATT_FUNGAL DOMAIN-CONTAINING PROTEIN-RELATED"/>
    <property type="match status" value="1"/>
</dbReference>